<keyword evidence="3" id="KW-0479">Metal-binding</keyword>
<dbReference type="AlphaFoldDB" id="A0AAN7CSS9"/>
<keyword evidence="2" id="KW-0645">Protease</keyword>
<organism evidence="8 9">
    <name type="scientific">Corynascus novoguineensis</name>
    <dbReference type="NCBI Taxonomy" id="1126955"/>
    <lineage>
        <taxon>Eukaryota</taxon>
        <taxon>Fungi</taxon>
        <taxon>Dikarya</taxon>
        <taxon>Ascomycota</taxon>
        <taxon>Pezizomycotina</taxon>
        <taxon>Sordariomycetes</taxon>
        <taxon>Sordariomycetidae</taxon>
        <taxon>Sordariales</taxon>
        <taxon>Chaetomiaceae</taxon>
        <taxon>Corynascus</taxon>
    </lineage>
</organism>
<keyword evidence="6" id="KW-0482">Metalloprotease</keyword>
<dbReference type="CDD" id="cd11375">
    <property type="entry name" value="Peptidase_M54"/>
    <property type="match status" value="1"/>
</dbReference>
<evidence type="ECO:0000256" key="2">
    <source>
        <dbReference type="ARBA" id="ARBA00022670"/>
    </source>
</evidence>
<evidence type="ECO:0000256" key="4">
    <source>
        <dbReference type="ARBA" id="ARBA00022801"/>
    </source>
</evidence>
<name>A0AAN7CSS9_9PEZI</name>
<protein>
    <submittedName>
        <fullName evidence="8">Uncharacterized protein</fullName>
    </submittedName>
</protein>
<proteinExistence type="predicted"/>
<evidence type="ECO:0000313" key="8">
    <source>
        <dbReference type="EMBL" id="KAK4246188.1"/>
    </source>
</evidence>
<dbReference type="GO" id="GO:0046872">
    <property type="term" value="F:metal ion binding"/>
    <property type="evidence" value="ECO:0007669"/>
    <property type="project" value="UniProtKB-KW"/>
</dbReference>
<feature type="compositionally biased region" description="Polar residues" evidence="7">
    <location>
        <begin position="232"/>
        <end position="243"/>
    </location>
</feature>
<keyword evidence="9" id="KW-1185">Reference proteome</keyword>
<evidence type="ECO:0000256" key="1">
    <source>
        <dbReference type="ARBA" id="ARBA00001947"/>
    </source>
</evidence>
<gene>
    <name evidence="8" type="ORF">C7999DRAFT_15679</name>
</gene>
<dbReference type="InterPro" id="IPR012962">
    <property type="entry name" value="Pept_M54_archaemetzincn"/>
</dbReference>
<evidence type="ECO:0000256" key="3">
    <source>
        <dbReference type="ARBA" id="ARBA00022723"/>
    </source>
</evidence>
<dbReference type="SUPFAM" id="SSF55486">
    <property type="entry name" value="Metalloproteases ('zincins'), catalytic domain"/>
    <property type="match status" value="2"/>
</dbReference>
<evidence type="ECO:0000256" key="7">
    <source>
        <dbReference type="SAM" id="MobiDB-lite"/>
    </source>
</evidence>
<feature type="region of interest" description="Disordered" evidence="7">
    <location>
        <begin position="220"/>
        <end position="243"/>
    </location>
</feature>
<keyword evidence="5" id="KW-0862">Zinc</keyword>
<evidence type="ECO:0000256" key="5">
    <source>
        <dbReference type="ARBA" id="ARBA00022833"/>
    </source>
</evidence>
<reference evidence="8" key="1">
    <citation type="journal article" date="2023" name="Mol. Phylogenet. Evol.">
        <title>Genome-scale phylogeny and comparative genomics of the fungal order Sordariales.</title>
        <authorList>
            <person name="Hensen N."/>
            <person name="Bonometti L."/>
            <person name="Westerberg I."/>
            <person name="Brannstrom I.O."/>
            <person name="Guillou S."/>
            <person name="Cros-Aarteil S."/>
            <person name="Calhoun S."/>
            <person name="Haridas S."/>
            <person name="Kuo A."/>
            <person name="Mondo S."/>
            <person name="Pangilinan J."/>
            <person name="Riley R."/>
            <person name="LaButti K."/>
            <person name="Andreopoulos B."/>
            <person name="Lipzen A."/>
            <person name="Chen C."/>
            <person name="Yan M."/>
            <person name="Daum C."/>
            <person name="Ng V."/>
            <person name="Clum A."/>
            <person name="Steindorff A."/>
            <person name="Ohm R.A."/>
            <person name="Martin F."/>
            <person name="Silar P."/>
            <person name="Natvig D.O."/>
            <person name="Lalanne C."/>
            <person name="Gautier V."/>
            <person name="Ament-Velasquez S.L."/>
            <person name="Kruys A."/>
            <person name="Hutchinson M.I."/>
            <person name="Powell A.J."/>
            <person name="Barry K."/>
            <person name="Miller A.N."/>
            <person name="Grigoriev I.V."/>
            <person name="Debuchy R."/>
            <person name="Gladieux P."/>
            <person name="Hiltunen Thoren M."/>
            <person name="Johannesson H."/>
        </authorList>
    </citation>
    <scope>NUCLEOTIDE SEQUENCE</scope>
    <source>
        <strain evidence="8">CBS 359.72</strain>
    </source>
</reference>
<evidence type="ECO:0000313" key="9">
    <source>
        <dbReference type="Proteomes" id="UP001303647"/>
    </source>
</evidence>
<evidence type="ECO:0000256" key="6">
    <source>
        <dbReference type="ARBA" id="ARBA00023049"/>
    </source>
</evidence>
<sequence>PGEILRSWTNDKMRNPLTEKCKTIYLIPAPGVSSQSAFSSMLEGWKIPLVMQTEGAEGCEWPDGDEVMNYLKAFYWPLPVTVWGESVQFIPCPKVGKTRQLSRYVGLQIGNSVTRITTRRCPDEAFRRQLSLNDMLDAAIEALPDDAAAVVLLTDHDLYEDDDDDFCCGRAYGNSRIAIVSSARYNPELDESRRIDRGHVWPFSHCAAYACQTAAAAPSAAASGHAKRRRTTPSPSMPANKTEPSVMARVIKNTLLTDGESGVNMWLSRLVRTVSHELGHCLCLDHCSYYACVMQTLRWLLRVECQGIVGQN</sequence>
<comment type="cofactor">
    <cofactor evidence="1">
        <name>Zn(2+)</name>
        <dbReference type="ChEBI" id="CHEBI:29105"/>
    </cofactor>
</comment>
<feature type="non-terminal residue" evidence="8">
    <location>
        <position position="1"/>
    </location>
</feature>
<reference evidence="8" key="2">
    <citation type="submission" date="2023-05" db="EMBL/GenBank/DDBJ databases">
        <authorList>
            <consortium name="Lawrence Berkeley National Laboratory"/>
            <person name="Steindorff A."/>
            <person name="Hensen N."/>
            <person name="Bonometti L."/>
            <person name="Westerberg I."/>
            <person name="Brannstrom I.O."/>
            <person name="Guillou S."/>
            <person name="Cros-Aarteil S."/>
            <person name="Calhoun S."/>
            <person name="Haridas S."/>
            <person name="Kuo A."/>
            <person name="Mondo S."/>
            <person name="Pangilinan J."/>
            <person name="Riley R."/>
            <person name="Labutti K."/>
            <person name="Andreopoulos B."/>
            <person name="Lipzen A."/>
            <person name="Chen C."/>
            <person name="Yanf M."/>
            <person name="Daum C."/>
            <person name="Ng V."/>
            <person name="Clum A."/>
            <person name="Ohm R."/>
            <person name="Martin F."/>
            <person name="Silar P."/>
            <person name="Natvig D."/>
            <person name="Lalanne C."/>
            <person name="Gautier V."/>
            <person name="Ament-Velasquez S.L."/>
            <person name="Kruys A."/>
            <person name="Hutchinson M.I."/>
            <person name="Powell A.J."/>
            <person name="Barry K."/>
            <person name="Miller A.N."/>
            <person name="Grigoriev I.V."/>
            <person name="Debuchy R."/>
            <person name="Gladieux P."/>
            <person name="Thoren M.H."/>
            <person name="Johannesson H."/>
        </authorList>
    </citation>
    <scope>NUCLEOTIDE SEQUENCE</scope>
    <source>
        <strain evidence="8">CBS 359.72</strain>
    </source>
</reference>
<dbReference type="EMBL" id="MU857680">
    <property type="protein sequence ID" value="KAK4246188.1"/>
    <property type="molecule type" value="Genomic_DNA"/>
</dbReference>
<dbReference type="PANTHER" id="PTHR15910:SF1">
    <property type="entry name" value="ARCHAEMETZINCIN-2"/>
    <property type="match status" value="1"/>
</dbReference>
<dbReference type="Pfam" id="PF07998">
    <property type="entry name" value="Peptidase_M54"/>
    <property type="match status" value="1"/>
</dbReference>
<dbReference type="GO" id="GO:0006508">
    <property type="term" value="P:proteolysis"/>
    <property type="evidence" value="ECO:0007669"/>
    <property type="project" value="UniProtKB-KW"/>
</dbReference>
<keyword evidence="4" id="KW-0378">Hydrolase</keyword>
<accession>A0AAN7CSS9</accession>
<dbReference type="Gene3D" id="3.40.390.10">
    <property type="entry name" value="Collagenase (Catalytic Domain)"/>
    <property type="match status" value="1"/>
</dbReference>
<dbReference type="PANTHER" id="PTHR15910">
    <property type="entry name" value="ARCHAEMETZINCIN"/>
    <property type="match status" value="1"/>
</dbReference>
<dbReference type="Proteomes" id="UP001303647">
    <property type="component" value="Unassembled WGS sequence"/>
</dbReference>
<comment type="caution">
    <text evidence="8">The sequence shown here is derived from an EMBL/GenBank/DDBJ whole genome shotgun (WGS) entry which is preliminary data.</text>
</comment>
<dbReference type="GO" id="GO:0008237">
    <property type="term" value="F:metallopeptidase activity"/>
    <property type="evidence" value="ECO:0007669"/>
    <property type="project" value="UniProtKB-KW"/>
</dbReference>
<dbReference type="InterPro" id="IPR024079">
    <property type="entry name" value="MetalloPept_cat_dom_sf"/>
</dbReference>